<proteinExistence type="predicted"/>
<protein>
    <submittedName>
        <fullName evidence="1">Uncharacterized protein</fullName>
    </submittedName>
</protein>
<dbReference type="EMBL" id="OX596115">
    <property type="protein sequence ID" value="CAN0469106.1"/>
    <property type="molecule type" value="Genomic_DNA"/>
</dbReference>
<gene>
    <name evidence="1" type="ORF">MRATA1EN22A_LOCUS20384</name>
</gene>
<evidence type="ECO:0000313" key="2">
    <source>
        <dbReference type="Proteomes" id="UP001162501"/>
    </source>
</evidence>
<evidence type="ECO:0000313" key="1">
    <source>
        <dbReference type="EMBL" id="CAN0469106.1"/>
    </source>
</evidence>
<reference evidence="1" key="1">
    <citation type="submission" date="2023-05" db="EMBL/GenBank/DDBJ databases">
        <authorList>
            <consortium name="ELIXIR-Norway"/>
        </authorList>
    </citation>
    <scope>NUCLEOTIDE SEQUENCE</scope>
</reference>
<feature type="non-terminal residue" evidence="1">
    <location>
        <position position="76"/>
    </location>
</feature>
<organism evidence="1 2">
    <name type="scientific">Rangifer tarandus platyrhynchus</name>
    <name type="common">Svalbard reindeer</name>
    <dbReference type="NCBI Taxonomy" id="3082113"/>
    <lineage>
        <taxon>Eukaryota</taxon>
        <taxon>Metazoa</taxon>
        <taxon>Chordata</taxon>
        <taxon>Craniata</taxon>
        <taxon>Vertebrata</taxon>
        <taxon>Euteleostomi</taxon>
        <taxon>Mammalia</taxon>
        <taxon>Eutheria</taxon>
        <taxon>Laurasiatheria</taxon>
        <taxon>Artiodactyla</taxon>
        <taxon>Ruminantia</taxon>
        <taxon>Pecora</taxon>
        <taxon>Cervidae</taxon>
        <taxon>Odocoileinae</taxon>
        <taxon>Rangifer</taxon>
    </lineage>
</organism>
<accession>A0AC59ZMJ3</accession>
<reference evidence="1" key="2">
    <citation type="submission" date="2025-03" db="EMBL/GenBank/DDBJ databases">
        <authorList>
            <consortium name="ELIXIR-Norway"/>
            <consortium name="Elixir Norway"/>
        </authorList>
    </citation>
    <scope>NUCLEOTIDE SEQUENCE</scope>
</reference>
<name>A0AC59ZMJ3_RANTA</name>
<dbReference type="Proteomes" id="UP001162501">
    <property type="component" value="Chromosome 31"/>
</dbReference>
<sequence length="76" mass="8161">MERRRKAATLSGALAFCGGTEATSHGRSGRVNDLPQMSSPLCDPFRGLPLGGSQREARRAEDLLRDSTQSSFLGPK</sequence>